<dbReference type="PROSITE" id="PS00138">
    <property type="entry name" value="SUBTILASE_SER"/>
    <property type="match status" value="1"/>
</dbReference>
<protein>
    <submittedName>
        <fullName evidence="9">S8 family serine peptidase</fullName>
    </submittedName>
</protein>
<dbReference type="InterPro" id="IPR036852">
    <property type="entry name" value="Peptidase_S8/S53_dom_sf"/>
</dbReference>
<dbReference type="InterPro" id="IPR010259">
    <property type="entry name" value="S8pro/Inhibitor_I9"/>
</dbReference>
<accession>A0ABW1NWG8</accession>
<dbReference type="InterPro" id="IPR015500">
    <property type="entry name" value="Peptidase_S8_subtilisin-rel"/>
</dbReference>
<feature type="domain" description="P/Homo B" evidence="8">
    <location>
        <begin position="403"/>
        <end position="529"/>
    </location>
</feature>
<organism evidence="9 10">
    <name type="scientific">Saccharothrix lopnurensis</name>
    <dbReference type="NCBI Taxonomy" id="1670621"/>
    <lineage>
        <taxon>Bacteria</taxon>
        <taxon>Bacillati</taxon>
        <taxon>Actinomycetota</taxon>
        <taxon>Actinomycetes</taxon>
        <taxon>Pseudonocardiales</taxon>
        <taxon>Pseudonocardiaceae</taxon>
        <taxon>Saccharothrix</taxon>
    </lineage>
</organism>
<keyword evidence="10" id="KW-1185">Reference proteome</keyword>
<evidence type="ECO:0000256" key="2">
    <source>
        <dbReference type="ARBA" id="ARBA00022670"/>
    </source>
</evidence>
<reference evidence="10" key="1">
    <citation type="journal article" date="2019" name="Int. J. Syst. Evol. Microbiol.">
        <title>The Global Catalogue of Microorganisms (GCM) 10K type strain sequencing project: providing services to taxonomists for standard genome sequencing and annotation.</title>
        <authorList>
            <consortium name="The Broad Institute Genomics Platform"/>
            <consortium name="The Broad Institute Genome Sequencing Center for Infectious Disease"/>
            <person name="Wu L."/>
            <person name="Ma J."/>
        </authorList>
    </citation>
    <scope>NUCLEOTIDE SEQUENCE [LARGE SCALE GENOMIC DNA]</scope>
    <source>
        <strain evidence="10">CGMCC 4.7246</strain>
    </source>
</reference>
<dbReference type="Gene3D" id="3.40.50.200">
    <property type="entry name" value="Peptidase S8/S53 domain"/>
    <property type="match status" value="1"/>
</dbReference>
<evidence type="ECO:0000256" key="4">
    <source>
        <dbReference type="ARBA" id="ARBA00022825"/>
    </source>
</evidence>
<sequence>MRRTRTRTLLAALAVASTSAALLPPQAVAAPPEGVVVQAREHYEGQYIVVLRDGTAATADGAAIESAAASLTREHGGTVRSTYKVSLHGFSVRGLSERGAKRLAADPRVRGVHEDGKRRGAAVQDNPTWGLDRVDQANLPLDRRYEYDATGEGVTVYNIDSGVRVTHTDFEGRASHGYDFLDQDGDASDCHGHGTHTAGTAVSRTYGVAKKAKVVSLRVFDCSNAGPDSVTVDAVEWVTANGVKPSVVNMSLGQYETGLGDEQVQASVRAGYVYVVAAGNNNGASACGYSPARVPEVLTVASTESNDSRSGFSNTGTCVDLFAPGGNITSLSHASNTGTAGMSGTSMATPHVTGAVALYLQGHPGADQAEVNRAVVDSATPGKVGNAGSGTPNRLLNAKSLTGGPGPGPDPDPTCARRTNDADVPVPDAGSAVTSTIPVSGCTGNGSSTARVEVAIAHPYRGDLVIELVAPDGTSYRLKEAAPGDHADDVRTAYPVDLSAEPRNGDWRLRMRDVHRFDVGTLESWSLTT</sequence>
<dbReference type="RefSeq" id="WP_380631619.1">
    <property type="nucleotide sequence ID" value="NZ_JBHSQO010000001.1"/>
</dbReference>
<dbReference type="PROSITE" id="PS51892">
    <property type="entry name" value="SUBTILASE"/>
    <property type="match status" value="1"/>
</dbReference>
<dbReference type="PANTHER" id="PTHR43806:SF11">
    <property type="entry name" value="CEREVISIN-RELATED"/>
    <property type="match status" value="1"/>
</dbReference>
<feature type="active site" description="Charge relay system" evidence="5">
    <location>
        <position position="160"/>
    </location>
</feature>
<evidence type="ECO:0000256" key="7">
    <source>
        <dbReference type="SAM" id="SignalP"/>
    </source>
</evidence>
<dbReference type="InterPro" id="IPR000209">
    <property type="entry name" value="Peptidase_S8/S53_dom"/>
</dbReference>
<dbReference type="CDD" id="cd04077">
    <property type="entry name" value="Peptidases_S8_PCSK9_ProteinaseK_like"/>
    <property type="match status" value="1"/>
</dbReference>
<comment type="similarity">
    <text evidence="1 5">Belongs to the peptidase S8 family.</text>
</comment>
<evidence type="ECO:0000313" key="9">
    <source>
        <dbReference type="EMBL" id="MFC6087739.1"/>
    </source>
</evidence>
<dbReference type="InterPro" id="IPR002884">
    <property type="entry name" value="P_dom"/>
</dbReference>
<evidence type="ECO:0000256" key="3">
    <source>
        <dbReference type="ARBA" id="ARBA00022801"/>
    </source>
</evidence>
<dbReference type="EMBL" id="JBHSQO010000001">
    <property type="protein sequence ID" value="MFC6087739.1"/>
    <property type="molecule type" value="Genomic_DNA"/>
</dbReference>
<feature type="active site" description="Charge relay system" evidence="5">
    <location>
        <position position="346"/>
    </location>
</feature>
<feature type="signal peptide" evidence="7">
    <location>
        <begin position="1"/>
        <end position="29"/>
    </location>
</feature>
<dbReference type="PROSITE" id="PS51829">
    <property type="entry name" value="P_HOMO_B"/>
    <property type="match status" value="1"/>
</dbReference>
<dbReference type="Pfam" id="PF01483">
    <property type="entry name" value="P_proprotein"/>
    <property type="match status" value="1"/>
</dbReference>
<dbReference type="PRINTS" id="PR00723">
    <property type="entry name" value="SUBTILISIN"/>
</dbReference>
<dbReference type="InterPro" id="IPR034193">
    <property type="entry name" value="PCSK9_ProteinaseK-like"/>
</dbReference>
<dbReference type="InterPro" id="IPR050131">
    <property type="entry name" value="Peptidase_S8_subtilisin-like"/>
</dbReference>
<feature type="chain" id="PRO_5045732143" evidence="7">
    <location>
        <begin position="30"/>
        <end position="529"/>
    </location>
</feature>
<dbReference type="InterPro" id="IPR008979">
    <property type="entry name" value="Galactose-bd-like_sf"/>
</dbReference>
<dbReference type="SUPFAM" id="SSF54897">
    <property type="entry name" value="Protease propeptides/inhibitors"/>
    <property type="match status" value="1"/>
</dbReference>
<evidence type="ECO:0000256" key="5">
    <source>
        <dbReference type="PROSITE-ProRule" id="PRU01240"/>
    </source>
</evidence>
<keyword evidence="2 5" id="KW-0645">Protease</keyword>
<feature type="region of interest" description="Disordered" evidence="6">
    <location>
        <begin position="380"/>
        <end position="445"/>
    </location>
</feature>
<evidence type="ECO:0000259" key="8">
    <source>
        <dbReference type="PROSITE" id="PS51829"/>
    </source>
</evidence>
<gene>
    <name evidence="9" type="ORF">ACFP3R_00470</name>
</gene>
<dbReference type="Proteomes" id="UP001596220">
    <property type="component" value="Unassembled WGS sequence"/>
</dbReference>
<keyword evidence="7" id="KW-0732">Signal</keyword>
<dbReference type="InterPro" id="IPR037045">
    <property type="entry name" value="S8pro/Inhibitor_I9_sf"/>
</dbReference>
<dbReference type="Gene3D" id="2.60.120.260">
    <property type="entry name" value="Galactose-binding domain-like"/>
    <property type="match status" value="1"/>
</dbReference>
<dbReference type="Pfam" id="PF00082">
    <property type="entry name" value="Peptidase_S8"/>
    <property type="match status" value="1"/>
</dbReference>
<dbReference type="InterPro" id="IPR023828">
    <property type="entry name" value="Peptidase_S8_Ser-AS"/>
</dbReference>
<evidence type="ECO:0000313" key="10">
    <source>
        <dbReference type="Proteomes" id="UP001596220"/>
    </source>
</evidence>
<keyword evidence="3 5" id="KW-0378">Hydrolase</keyword>
<dbReference type="Pfam" id="PF05922">
    <property type="entry name" value="Inhibitor_I9"/>
    <property type="match status" value="1"/>
</dbReference>
<feature type="active site" description="Charge relay system" evidence="5">
    <location>
        <position position="193"/>
    </location>
</feature>
<evidence type="ECO:0000256" key="6">
    <source>
        <dbReference type="SAM" id="MobiDB-lite"/>
    </source>
</evidence>
<dbReference type="PANTHER" id="PTHR43806">
    <property type="entry name" value="PEPTIDASE S8"/>
    <property type="match status" value="1"/>
</dbReference>
<evidence type="ECO:0000256" key="1">
    <source>
        <dbReference type="ARBA" id="ARBA00011073"/>
    </source>
</evidence>
<dbReference type="Gene3D" id="3.30.70.80">
    <property type="entry name" value="Peptidase S8 propeptide/proteinase inhibitor I9"/>
    <property type="match status" value="1"/>
</dbReference>
<dbReference type="SUPFAM" id="SSF49785">
    <property type="entry name" value="Galactose-binding domain-like"/>
    <property type="match status" value="1"/>
</dbReference>
<comment type="caution">
    <text evidence="9">The sequence shown here is derived from an EMBL/GenBank/DDBJ whole genome shotgun (WGS) entry which is preliminary data.</text>
</comment>
<keyword evidence="4 5" id="KW-0720">Serine protease</keyword>
<dbReference type="SUPFAM" id="SSF52743">
    <property type="entry name" value="Subtilisin-like"/>
    <property type="match status" value="1"/>
</dbReference>
<proteinExistence type="inferred from homology"/>
<name>A0ABW1NWG8_9PSEU</name>